<name>A0A269TE15_MEGEL</name>
<organism evidence="1 2">
    <name type="scientific">Megasphaera elsdenii</name>
    <dbReference type="NCBI Taxonomy" id="907"/>
    <lineage>
        <taxon>Bacteria</taxon>
        <taxon>Bacillati</taxon>
        <taxon>Bacillota</taxon>
        <taxon>Negativicutes</taxon>
        <taxon>Veillonellales</taxon>
        <taxon>Veillonellaceae</taxon>
        <taxon>Megasphaera</taxon>
    </lineage>
</organism>
<reference evidence="1 2" key="1">
    <citation type="journal article" date="2018" name="Genome Announc.">
        <title>Complete genomes of two Megasphaera elsdenii strains, NCIMB 702410 and ATCC 25940.</title>
        <authorList>
            <person name="Hatmaker E.A."/>
            <person name="O'Dell K."/>
            <person name="Riley L.A."/>
            <person name="Klingeman D.M."/>
            <person name="Guss A.M."/>
        </authorList>
    </citation>
    <scope>NUCLEOTIDE SEQUENCE [LARGE SCALE GENOMIC DNA]</scope>
    <source>
        <strain evidence="1 2">NCIMB702410</strain>
    </source>
</reference>
<protein>
    <submittedName>
        <fullName evidence="1">Uncharacterized protein</fullName>
    </submittedName>
</protein>
<dbReference type="EMBL" id="CP027569">
    <property type="protein sequence ID" value="AVO26212.1"/>
    <property type="molecule type" value="Genomic_DNA"/>
</dbReference>
<sequence>MKQMPLGIPLAVTLAGTVGSLAFGAKRAHVLFGVALTALSMWHMYQHRKVMMRQLQMQMVRQPWQIGCKRR</sequence>
<evidence type="ECO:0000313" key="2">
    <source>
        <dbReference type="Proteomes" id="UP000238358"/>
    </source>
</evidence>
<dbReference type="Proteomes" id="UP000238358">
    <property type="component" value="Chromosome"/>
</dbReference>
<evidence type="ECO:0000313" key="1">
    <source>
        <dbReference type="EMBL" id="AVO26212.1"/>
    </source>
</evidence>
<dbReference type="AlphaFoldDB" id="A0A269TE15"/>
<dbReference type="RefSeq" id="WP_027894822.1">
    <property type="nucleotide sequence ID" value="NZ_CABMON010000009.1"/>
</dbReference>
<proteinExistence type="predicted"/>
<accession>A0A269TE15</accession>
<gene>
    <name evidence="1" type="ORF">C6Y28_00430</name>
</gene>